<sequence>MEFAEFGVSLRDLATAVIACCLVMITMSLQYWVAWKSGESLKDREEYFKSIQQRFDSRVAEYEELRELFELSEERGIEHHELLRLRRADKMLHEYGAIHRMPDCQAKAVRLREARAKLLKFTELKDSHDQDRGDASNQ</sequence>
<gene>
    <name evidence="2" type="ORF">GCM10007895_06260</name>
</gene>
<reference evidence="2" key="1">
    <citation type="journal article" date="2014" name="Int. J. Syst. Evol. Microbiol.">
        <title>Complete genome sequence of Corynebacterium casei LMG S-19264T (=DSM 44701T), isolated from a smear-ripened cheese.</title>
        <authorList>
            <consortium name="US DOE Joint Genome Institute (JGI-PGF)"/>
            <person name="Walter F."/>
            <person name="Albersmeier A."/>
            <person name="Kalinowski J."/>
            <person name="Ruckert C."/>
        </authorList>
    </citation>
    <scope>NUCLEOTIDE SEQUENCE</scope>
    <source>
        <strain evidence="2">NBRC 101628</strain>
    </source>
</reference>
<keyword evidence="3" id="KW-1185">Reference proteome</keyword>
<evidence type="ECO:0000256" key="1">
    <source>
        <dbReference type="SAM" id="Phobius"/>
    </source>
</evidence>
<dbReference type="Proteomes" id="UP001161422">
    <property type="component" value="Unassembled WGS sequence"/>
</dbReference>
<dbReference type="AlphaFoldDB" id="A0AA37VXL6"/>
<keyword evidence="1" id="KW-0472">Membrane</keyword>
<evidence type="ECO:0000313" key="3">
    <source>
        <dbReference type="Proteomes" id="UP001161422"/>
    </source>
</evidence>
<evidence type="ECO:0000313" key="2">
    <source>
        <dbReference type="EMBL" id="GLP95320.1"/>
    </source>
</evidence>
<accession>A0AA37VXL6</accession>
<feature type="transmembrane region" description="Helical" evidence="1">
    <location>
        <begin position="13"/>
        <end position="34"/>
    </location>
</feature>
<organism evidence="2 3">
    <name type="scientific">Paraferrimonas sedimenticola</name>
    <dbReference type="NCBI Taxonomy" id="375674"/>
    <lineage>
        <taxon>Bacteria</taxon>
        <taxon>Pseudomonadati</taxon>
        <taxon>Pseudomonadota</taxon>
        <taxon>Gammaproteobacteria</taxon>
        <taxon>Alteromonadales</taxon>
        <taxon>Ferrimonadaceae</taxon>
        <taxon>Paraferrimonas</taxon>
    </lineage>
</organism>
<dbReference type="EMBL" id="BSNC01000002">
    <property type="protein sequence ID" value="GLP95320.1"/>
    <property type="molecule type" value="Genomic_DNA"/>
</dbReference>
<name>A0AA37VXL6_9GAMM</name>
<dbReference type="RefSeq" id="WP_095506644.1">
    <property type="nucleotide sequence ID" value="NZ_BSNC01000002.1"/>
</dbReference>
<keyword evidence="1" id="KW-0812">Transmembrane</keyword>
<reference evidence="2" key="2">
    <citation type="submission" date="2023-01" db="EMBL/GenBank/DDBJ databases">
        <title>Draft genome sequence of Paraferrimonas sedimenticola strain NBRC 101628.</title>
        <authorList>
            <person name="Sun Q."/>
            <person name="Mori K."/>
        </authorList>
    </citation>
    <scope>NUCLEOTIDE SEQUENCE</scope>
    <source>
        <strain evidence="2">NBRC 101628</strain>
    </source>
</reference>
<protein>
    <submittedName>
        <fullName evidence="2">Uncharacterized protein</fullName>
    </submittedName>
</protein>
<proteinExistence type="predicted"/>
<comment type="caution">
    <text evidence="2">The sequence shown here is derived from an EMBL/GenBank/DDBJ whole genome shotgun (WGS) entry which is preliminary data.</text>
</comment>
<keyword evidence="1" id="KW-1133">Transmembrane helix</keyword>